<evidence type="ECO:0000313" key="5">
    <source>
        <dbReference type="Proteomes" id="UP000175971"/>
    </source>
</evidence>
<feature type="domain" description="N-acetylmuramoyl-L-alanine amidase" evidence="2">
    <location>
        <begin position="238"/>
        <end position="383"/>
    </location>
</feature>
<dbReference type="PANTHER" id="PTHR11022">
    <property type="entry name" value="PEPTIDOGLYCAN RECOGNITION PROTEIN"/>
    <property type="match status" value="1"/>
</dbReference>
<dbReference type="InterPro" id="IPR002502">
    <property type="entry name" value="Amidase_domain"/>
</dbReference>
<dbReference type="SMART" id="SM00701">
    <property type="entry name" value="PGRP"/>
    <property type="match status" value="1"/>
</dbReference>
<protein>
    <submittedName>
        <fullName evidence="4">Peptidoglycan recognition protein</fullName>
    </submittedName>
</protein>
<gene>
    <name evidence="4" type="ORF">AN221_37790</name>
</gene>
<dbReference type="CDD" id="cd06583">
    <property type="entry name" value="PGRP"/>
    <property type="match status" value="2"/>
</dbReference>
<dbReference type="Pfam" id="PF01510">
    <property type="entry name" value="Amidase_2"/>
    <property type="match status" value="1"/>
</dbReference>
<accession>A0A1E7LHQ6</accession>
<keyword evidence="5" id="KW-1185">Reference proteome</keyword>
<name>A0A1E7LHQ6_9ACTN</name>
<dbReference type="GO" id="GO:0008270">
    <property type="term" value="F:zinc ion binding"/>
    <property type="evidence" value="ECO:0007669"/>
    <property type="project" value="InterPro"/>
</dbReference>
<reference evidence="4 5" key="1">
    <citation type="journal article" date="2016" name="Front. Microbiol.">
        <title>Comparative Genomics Analysis of Streptomyces Species Reveals Their Adaptation to the Marine Environment and Their Diversity at the Genomic Level.</title>
        <authorList>
            <person name="Tian X."/>
            <person name="Zhang Z."/>
            <person name="Yang T."/>
            <person name="Chen M."/>
            <person name="Li J."/>
            <person name="Chen F."/>
            <person name="Yang J."/>
            <person name="Li W."/>
            <person name="Zhang B."/>
            <person name="Zhang Z."/>
            <person name="Wu J."/>
            <person name="Zhang C."/>
            <person name="Long L."/>
            <person name="Xiao J."/>
        </authorList>
    </citation>
    <scope>NUCLEOTIDE SEQUENCE [LARGE SCALE GENOMIC DNA]</scope>
    <source>
        <strain evidence="4 5">SCSIO M10372</strain>
    </source>
</reference>
<evidence type="ECO:0000259" key="3">
    <source>
        <dbReference type="SMART" id="SM00701"/>
    </source>
</evidence>
<dbReference type="OrthoDB" id="514320at2"/>
<feature type="domain" description="Peptidoglycan recognition protein family" evidence="3">
    <location>
        <begin position="235"/>
        <end position="376"/>
    </location>
</feature>
<dbReference type="GO" id="GO:0008745">
    <property type="term" value="F:N-acetylmuramoyl-L-alanine amidase activity"/>
    <property type="evidence" value="ECO:0007669"/>
    <property type="project" value="InterPro"/>
</dbReference>
<dbReference type="InterPro" id="IPR036505">
    <property type="entry name" value="Amidase/PGRP_sf"/>
</dbReference>
<comment type="similarity">
    <text evidence="1">Belongs to the N-acetylmuramoyl-L-alanine amidase 2 family.</text>
</comment>
<dbReference type="Gene3D" id="3.40.80.10">
    <property type="entry name" value="Peptidoglycan recognition protein-like"/>
    <property type="match status" value="2"/>
</dbReference>
<dbReference type="Gene3D" id="1.10.101.10">
    <property type="entry name" value="PGBD-like superfamily/PGBD"/>
    <property type="match status" value="4"/>
</dbReference>
<proteinExistence type="inferred from homology"/>
<dbReference type="GO" id="GO:0009253">
    <property type="term" value="P:peptidoglycan catabolic process"/>
    <property type="evidence" value="ECO:0007669"/>
    <property type="project" value="InterPro"/>
</dbReference>
<dbReference type="PANTHER" id="PTHR11022:SF41">
    <property type="entry name" value="PEPTIDOGLYCAN-RECOGNITION PROTEIN LC-RELATED"/>
    <property type="match status" value="1"/>
</dbReference>
<dbReference type="InterPro" id="IPR002477">
    <property type="entry name" value="Peptidoglycan-bd-like"/>
</dbReference>
<dbReference type="Proteomes" id="UP000175971">
    <property type="component" value="Unassembled WGS sequence"/>
</dbReference>
<organism evidence="4 5">
    <name type="scientific">Streptomyces nanshensis</name>
    <dbReference type="NCBI Taxonomy" id="518642"/>
    <lineage>
        <taxon>Bacteria</taxon>
        <taxon>Bacillati</taxon>
        <taxon>Actinomycetota</taxon>
        <taxon>Actinomycetes</taxon>
        <taxon>Kitasatosporales</taxon>
        <taxon>Streptomycetaceae</taxon>
        <taxon>Streptomyces</taxon>
    </lineage>
</organism>
<dbReference type="AlphaFoldDB" id="A0A1E7LHQ6"/>
<sequence length="715" mass="75675">MAIDIKPRWAWAGHAVRTARGQDLIARLERENPSGGIPGAIVRAEAQIAAPSASTGRVWTPYRGGVFIHHAGPRSFTPQSDDDCLQHIGDIWHDHYPKFGGDIAYNFIVCQHGNIFTGRGYQRGEANGGDAPATPNTRQGEVWVPGEGAVGRNAGFYSVLGLIREQNSPTSAMLDAMKRLIGHLRGPDVSPARKAGPHIFPHRHGDNTVCPGNLTPYAQNGSRIDPGGSPAAPTVSIVPRAQWGARPPRTVTRVELADRTGFAVHYSAGPHTQSVRAIQNYHMDGRNWPDIGYNFLVDRAGRVYEGRGWTSVGAHATGYNTSHIGVCFIGSDGDATPHAKAAIRALYYRARHLSGKALIATYHGAIGSTACPGADLRTWVIGGMAAADIPIGGGDGGGPATGLTGETSVRSITAQQRAVNFLGHQPPLELDGSFGPLTLAGVKWAQRKIGVTADGLWGPLTEAAYVTYIGPGRPGGGVIAYRSVRAQQSAVNRLGHTPKLELDDNFGPLTLAGVKWLQRRIGVDPDGNWGPATEKAYLAYTGDTAGSGGGGITTIRPVVSQQHAVNFLGHQPPLELDGSFGPLTETGVKWAQRKIGVDPDGMWGPATEAAYGRWTDGERLELDGNFGPATIAATQRAIGVTPDGSFGPESKRAFQRHLNTWASAGLVIDGSTGPATVKALQRHLNAMIRAGLGLDGSWGPGTTRALQSALNQEKF</sequence>
<dbReference type="InterPro" id="IPR036365">
    <property type="entry name" value="PGBD-like_sf"/>
</dbReference>
<dbReference type="Pfam" id="PF01471">
    <property type="entry name" value="PG_binding_1"/>
    <property type="match status" value="2"/>
</dbReference>
<dbReference type="InterPro" id="IPR015510">
    <property type="entry name" value="PGRP"/>
</dbReference>
<evidence type="ECO:0000256" key="1">
    <source>
        <dbReference type="ARBA" id="ARBA00007553"/>
    </source>
</evidence>
<dbReference type="PATRIC" id="fig|518642.7.peg.957"/>
<dbReference type="EMBL" id="LJGZ01000107">
    <property type="protein sequence ID" value="OEV15737.1"/>
    <property type="molecule type" value="Genomic_DNA"/>
</dbReference>
<dbReference type="InterPro" id="IPR006619">
    <property type="entry name" value="PGRP_domain_met/bac"/>
</dbReference>
<evidence type="ECO:0000259" key="2">
    <source>
        <dbReference type="SMART" id="SM00644"/>
    </source>
</evidence>
<dbReference type="SMART" id="SM00644">
    <property type="entry name" value="Ami_2"/>
    <property type="match status" value="1"/>
</dbReference>
<comment type="caution">
    <text evidence="4">The sequence shown here is derived from an EMBL/GenBank/DDBJ whole genome shotgun (WGS) entry which is preliminary data.</text>
</comment>
<evidence type="ECO:0000313" key="4">
    <source>
        <dbReference type="EMBL" id="OEV15737.1"/>
    </source>
</evidence>
<dbReference type="SUPFAM" id="SSF55846">
    <property type="entry name" value="N-acetylmuramoyl-L-alanine amidase-like"/>
    <property type="match status" value="2"/>
</dbReference>
<dbReference type="InterPro" id="IPR036366">
    <property type="entry name" value="PGBDSf"/>
</dbReference>
<dbReference type="SUPFAM" id="SSF47090">
    <property type="entry name" value="PGBD-like"/>
    <property type="match status" value="3"/>
</dbReference>